<dbReference type="Pfam" id="PF03382">
    <property type="entry name" value="DUF285"/>
    <property type="match status" value="1"/>
</dbReference>
<keyword evidence="6" id="KW-1185">Reference proteome</keyword>
<dbReference type="Pfam" id="PF17966">
    <property type="entry name" value="Muc_B2"/>
    <property type="match status" value="2"/>
</dbReference>
<feature type="domain" description="Mub B2-like" evidence="4">
    <location>
        <begin position="540"/>
        <end position="629"/>
    </location>
</feature>
<feature type="compositionally biased region" description="Basic and acidic residues" evidence="2">
    <location>
        <begin position="69"/>
        <end position="94"/>
    </location>
</feature>
<sequence length="791" mass="86120">MKNTKKKNGLIVSTTVVGLVCGLVLTQQQAKAATVDSANEQNSTIVQAPKADKATEPNTLPAESDSQENADKDDNSPANVTEDKPAATIDKDTDSNVSASNEDANKQTAIAKAATTPEVIDQGTWGTSKWEYKHEGDDYVLYLHAGTLGESKWINSDFVYNGILKLNSTFKDQLTKIKIDQGVVANQESGGLFYGLSKLTTIEGLSNLNTANVTNMRDMFGECSSLTSLDLSHFDTSKVTNMYRMFEDCSNLSALDLSSFDTAKVTDLGFAMMFFGCDNLATLNISSFNTANATNMYCMFFGCKNLVSLDLSHFDTSNITDMGSMFDGCSGLTSLDLSHFDTSKVTDMDGMFDGCSSLPNLDLSHFDTSKVTNIYDMFYGCKSLTSLDLSHFDTSKVTDMFGTFSGCSSLISLDLSHFDTSKVTDMRYMFYVCSSLTSLDLSNFNTSNVKNMSRMFDGCNKLNHLVLGSGTKLTSDVKLPAVLAVNTVVSGSNRIITAPYWVATSGYEQGKRYTSDELMSLTGRDQVTTYDWVTQTVAANTTQTKAVTRLIVVHQPDGSTKTDAQTVMITRPVIIKPNGSISWGNWTTAQWTAHEVPAFAGYNPSVKEIPAQTVTSQTGDQAIDIYYDPIEQTITVQYVDASGKVVGTQEITGYTGDTLTPNYHAPAGYELAAAPQPSIKVDGSGKQVIKVSVNPKSVQNTELKTITRTINVHQPDGSIKTYNQVAVIRRTVSLDQITGEKTYGSWHNDSWDEFKVPAITGYTPSQATVTGQEVTANSENEQVEIYYSANK</sequence>
<dbReference type="Proteomes" id="UP000826550">
    <property type="component" value="Chromosome"/>
</dbReference>
<dbReference type="PANTHER" id="PTHR24373">
    <property type="entry name" value="SLIT RELATED LEUCINE-RICH REPEAT NEURONAL PROTEIN"/>
    <property type="match status" value="1"/>
</dbReference>
<feature type="compositionally biased region" description="Polar residues" evidence="2">
    <location>
        <begin position="36"/>
        <end position="46"/>
    </location>
</feature>
<protein>
    <submittedName>
        <fullName evidence="5">BspA family leucine-rich repeat surface protein</fullName>
    </submittedName>
</protein>
<dbReference type="PANTHER" id="PTHR24373:SF275">
    <property type="entry name" value="TIR DOMAIN-CONTAINING PROTEIN"/>
    <property type="match status" value="1"/>
</dbReference>
<feature type="chain" id="PRO_5046720235" evidence="3">
    <location>
        <begin position="33"/>
        <end position="791"/>
    </location>
</feature>
<accession>A0ABX8WAS2</accession>
<name>A0ABX8WAS2_9LACO</name>
<feature type="region of interest" description="Disordered" evidence="2">
    <location>
        <begin position="32"/>
        <end position="112"/>
    </location>
</feature>
<dbReference type="InterPro" id="IPR041495">
    <property type="entry name" value="Mub_B2"/>
</dbReference>
<evidence type="ECO:0000256" key="2">
    <source>
        <dbReference type="SAM" id="MobiDB-lite"/>
    </source>
</evidence>
<dbReference type="Gene3D" id="2.60.40.4300">
    <property type="match status" value="2"/>
</dbReference>
<reference evidence="5 6" key="1">
    <citation type="submission" date="2020-01" db="EMBL/GenBank/DDBJ databases">
        <title>Vast differences in strain-level diversity in the gut microbiota of two closely related honey bee species.</title>
        <authorList>
            <person name="Ellegaard K.M."/>
            <person name="Suenami S."/>
            <person name="Miyazaki R."/>
            <person name="Engel P."/>
        </authorList>
    </citation>
    <scope>NUCLEOTIDE SEQUENCE [LARGE SCALE GENOMIC DNA]</scope>
    <source>
        <strain evidence="5 6">ESL0416</strain>
    </source>
</reference>
<dbReference type="InterPro" id="IPR050328">
    <property type="entry name" value="Dev_Immune_Receptor"/>
</dbReference>
<dbReference type="RefSeq" id="WP_220220033.1">
    <property type="nucleotide sequence ID" value="NZ_CP048268.1"/>
</dbReference>
<dbReference type="InterPro" id="IPR005046">
    <property type="entry name" value="DUF285"/>
</dbReference>
<feature type="signal peptide" evidence="3">
    <location>
        <begin position="1"/>
        <end position="32"/>
    </location>
</feature>
<keyword evidence="1 3" id="KW-0732">Signal</keyword>
<dbReference type="EMBL" id="CP048268">
    <property type="protein sequence ID" value="QYN53293.1"/>
    <property type="molecule type" value="Genomic_DNA"/>
</dbReference>
<organism evidence="5 6">
    <name type="scientific">Lactobacillus panisapium</name>
    <dbReference type="NCBI Taxonomy" id="2012495"/>
    <lineage>
        <taxon>Bacteria</taxon>
        <taxon>Bacillati</taxon>
        <taxon>Bacillota</taxon>
        <taxon>Bacilli</taxon>
        <taxon>Lactobacillales</taxon>
        <taxon>Lactobacillaceae</taxon>
        <taxon>Lactobacillus</taxon>
    </lineage>
</organism>
<proteinExistence type="predicted"/>
<dbReference type="Gene3D" id="3.80.10.10">
    <property type="entry name" value="Ribonuclease Inhibitor"/>
    <property type="match status" value="2"/>
</dbReference>
<evidence type="ECO:0000256" key="1">
    <source>
        <dbReference type="ARBA" id="ARBA00022729"/>
    </source>
</evidence>
<gene>
    <name evidence="5" type="ORF">GYM71_07630</name>
</gene>
<evidence type="ECO:0000313" key="5">
    <source>
        <dbReference type="EMBL" id="QYN53293.1"/>
    </source>
</evidence>
<dbReference type="InterPro" id="IPR032675">
    <property type="entry name" value="LRR_dom_sf"/>
</dbReference>
<dbReference type="InterPro" id="IPR011889">
    <property type="entry name" value="Liste_lipo_26"/>
</dbReference>
<evidence type="ECO:0000256" key="3">
    <source>
        <dbReference type="SAM" id="SignalP"/>
    </source>
</evidence>
<dbReference type="NCBIfam" id="TIGR02167">
    <property type="entry name" value="Liste_lipo_26"/>
    <property type="match status" value="10"/>
</dbReference>
<feature type="compositionally biased region" description="Polar residues" evidence="2">
    <location>
        <begin position="95"/>
        <end position="108"/>
    </location>
</feature>
<evidence type="ECO:0000259" key="4">
    <source>
        <dbReference type="Pfam" id="PF17966"/>
    </source>
</evidence>
<evidence type="ECO:0000313" key="6">
    <source>
        <dbReference type="Proteomes" id="UP000826550"/>
    </source>
</evidence>
<feature type="domain" description="Mub B2-like" evidence="4">
    <location>
        <begin position="699"/>
        <end position="790"/>
    </location>
</feature>
<dbReference type="SUPFAM" id="SSF52058">
    <property type="entry name" value="L domain-like"/>
    <property type="match status" value="1"/>
</dbReference>